<evidence type="ECO:0000313" key="2">
    <source>
        <dbReference type="Proteomes" id="UP000476281"/>
    </source>
</evidence>
<protein>
    <submittedName>
        <fullName evidence="1">Pilus assembly protein PilL</fullName>
    </submittedName>
</protein>
<sequence length="36" mass="3961">MKRNTSHNIFSPGRLATVLPLLLLAGCVSQPQKLQQ</sequence>
<organism evidence="1 2">
    <name type="scientific">Enterobacter hormaechei</name>
    <dbReference type="NCBI Taxonomy" id="158836"/>
    <lineage>
        <taxon>Bacteria</taxon>
        <taxon>Pseudomonadati</taxon>
        <taxon>Pseudomonadota</taxon>
        <taxon>Gammaproteobacteria</taxon>
        <taxon>Enterobacterales</taxon>
        <taxon>Enterobacteriaceae</taxon>
        <taxon>Enterobacter</taxon>
        <taxon>Enterobacter cloacae complex</taxon>
    </lineage>
</organism>
<feature type="non-terminal residue" evidence="1">
    <location>
        <position position="36"/>
    </location>
</feature>
<proteinExistence type="predicted"/>
<name>A0A6L3XZY2_9ENTR</name>
<dbReference type="AlphaFoldDB" id="A0A6L3XZY2"/>
<comment type="caution">
    <text evidence="1">The sequence shown here is derived from an EMBL/GenBank/DDBJ whole genome shotgun (WGS) entry which is preliminary data.</text>
</comment>
<evidence type="ECO:0000313" key="1">
    <source>
        <dbReference type="EMBL" id="KAB2518640.1"/>
    </source>
</evidence>
<dbReference type="Proteomes" id="UP000476281">
    <property type="component" value="Unassembled WGS sequence"/>
</dbReference>
<reference evidence="1 2" key="1">
    <citation type="submission" date="2019-09" db="EMBL/GenBank/DDBJ databases">
        <title>Reversal of blaTEM antimicrobial resistance by CRISPR-Cas9 in clinical E. coli and other Enterobacteriaceae strains.</title>
        <authorList>
            <person name="Tagliaferri T."/>
            <person name="Guimaraes N."/>
            <person name="Pereira M."/>
            <person name="Felicori L."/>
            <person name="Horz H.-P."/>
            <person name="Santos S."/>
            <person name="Mendes T."/>
        </authorList>
    </citation>
    <scope>NUCLEOTIDE SEQUENCE [LARGE SCALE GENOMIC DNA]</scope>
    <source>
        <strain evidence="1 2">E2_blaTEM_MG</strain>
    </source>
</reference>
<dbReference type="PROSITE" id="PS51257">
    <property type="entry name" value="PROKAR_LIPOPROTEIN"/>
    <property type="match status" value="1"/>
</dbReference>
<accession>A0A6L3XZY2</accession>
<gene>
    <name evidence="1" type="ORF">F9C29_13295</name>
</gene>
<dbReference type="EMBL" id="WBSZ01000397">
    <property type="protein sequence ID" value="KAB2518640.1"/>
    <property type="molecule type" value="Genomic_DNA"/>
</dbReference>